<dbReference type="Gene3D" id="3.40.30.10">
    <property type="entry name" value="Glutaredoxin"/>
    <property type="match status" value="1"/>
</dbReference>
<keyword evidence="5" id="KW-0175">Coiled coil</keyword>
<dbReference type="InterPro" id="IPR001853">
    <property type="entry name" value="DSBA-like_thioredoxin_dom"/>
</dbReference>
<dbReference type="SUPFAM" id="SSF52833">
    <property type="entry name" value="Thioredoxin-like"/>
    <property type="match status" value="1"/>
</dbReference>
<feature type="domain" description="Thioredoxin" evidence="7">
    <location>
        <begin position="65"/>
        <end position="253"/>
    </location>
</feature>
<gene>
    <name evidence="8" type="ORF">A6A40_09710</name>
</gene>
<dbReference type="PROSITE" id="PS51352">
    <property type="entry name" value="THIOREDOXIN_2"/>
    <property type="match status" value="1"/>
</dbReference>
<dbReference type="KEGG" id="ahu:A6A40_09710"/>
<dbReference type="PANTHER" id="PTHR13887">
    <property type="entry name" value="GLUTATHIONE S-TRANSFERASE KAPPA"/>
    <property type="match status" value="1"/>
</dbReference>
<dbReference type="STRING" id="1226968.A6A40_09710"/>
<feature type="chain" id="PRO_5007824173" evidence="6">
    <location>
        <begin position="31"/>
        <end position="255"/>
    </location>
</feature>
<evidence type="ECO:0000256" key="4">
    <source>
        <dbReference type="ARBA" id="ARBA00023284"/>
    </source>
</evidence>
<evidence type="ECO:0000313" key="9">
    <source>
        <dbReference type="Proteomes" id="UP000077405"/>
    </source>
</evidence>
<dbReference type="RefSeq" id="WP_063635212.1">
    <property type="nucleotide sequence ID" value="NZ_CP015285.1"/>
</dbReference>
<keyword evidence="4" id="KW-0676">Redox-active center</keyword>
<dbReference type="CDD" id="cd03023">
    <property type="entry name" value="DsbA_Com1_like"/>
    <property type="match status" value="1"/>
</dbReference>
<dbReference type="OrthoDB" id="9780147at2"/>
<evidence type="ECO:0000256" key="5">
    <source>
        <dbReference type="SAM" id="Coils"/>
    </source>
</evidence>
<organism evidence="8 9">
    <name type="scientific">Azospirillum humicireducens</name>
    <dbReference type="NCBI Taxonomy" id="1226968"/>
    <lineage>
        <taxon>Bacteria</taxon>
        <taxon>Pseudomonadati</taxon>
        <taxon>Pseudomonadota</taxon>
        <taxon>Alphaproteobacteria</taxon>
        <taxon>Rhodospirillales</taxon>
        <taxon>Azospirillaceae</taxon>
        <taxon>Azospirillum</taxon>
    </lineage>
</organism>
<keyword evidence="1 6" id="KW-0732">Signal</keyword>
<keyword evidence="9" id="KW-1185">Reference proteome</keyword>
<dbReference type="GO" id="GO:0016491">
    <property type="term" value="F:oxidoreductase activity"/>
    <property type="evidence" value="ECO:0007669"/>
    <property type="project" value="UniProtKB-KW"/>
</dbReference>
<feature type="signal peptide" evidence="6">
    <location>
        <begin position="1"/>
        <end position="30"/>
    </location>
</feature>
<dbReference type="AlphaFoldDB" id="A0A161JBH5"/>
<evidence type="ECO:0000256" key="3">
    <source>
        <dbReference type="ARBA" id="ARBA00023157"/>
    </source>
</evidence>
<evidence type="ECO:0000313" key="8">
    <source>
        <dbReference type="EMBL" id="ANC92151.1"/>
    </source>
</evidence>
<protein>
    <submittedName>
        <fullName evidence="8">DsbA family protein</fullName>
    </submittedName>
</protein>
<dbReference type="InterPro" id="IPR036249">
    <property type="entry name" value="Thioredoxin-like_sf"/>
</dbReference>
<evidence type="ECO:0000256" key="2">
    <source>
        <dbReference type="ARBA" id="ARBA00023002"/>
    </source>
</evidence>
<accession>A0A161JBH5</accession>
<dbReference type="PANTHER" id="PTHR13887:SF14">
    <property type="entry name" value="DISULFIDE BOND FORMATION PROTEIN D"/>
    <property type="match status" value="1"/>
</dbReference>
<dbReference type="InterPro" id="IPR041205">
    <property type="entry name" value="ScsC_N"/>
</dbReference>
<keyword evidence="2" id="KW-0560">Oxidoreductase</keyword>
<evidence type="ECO:0000256" key="6">
    <source>
        <dbReference type="SAM" id="SignalP"/>
    </source>
</evidence>
<dbReference type="Pfam" id="PF18312">
    <property type="entry name" value="ScsC_N"/>
    <property type="match status" value="1"/>
</dbReference>
<evidence type="ECO:0000259" key="7">
    <source>
        <dbReference type="PROSITE" id="PS51352"/>
    </source>
</evidence>
<sequence length="255" mass="27616">MRPVLPFLRSALLALPVAALALSAAAPAHAQSASFDGNQKAAIEKIVRDYLMEHPEVILQAVDAMQERQKAAEAEQARKALVENRQELTRNPADPVAGNPQGDVTVVEFFDYQCGYCKAVQADTQALIKGDPKLRFVLKEFPILGPASLLASKAALASRGQGKYMEFHNALMAQRGQLDEAVIMRLAKSVGLDTDRLKKDMDSPDVLKVIAANQALAEKLNIRGTPAFVFGDELVPGAIKLDDMKRLTEAARAKG</sequence>
<dbReference type="Pfam" id="PF01323">
    <property type="entry name" value="DSBA"/>
    <property type="match status" value="1"/>
</dbReference>
<dbReference type="InterPro" id="IPR013766">
    <property type="entry name" value="Thioredoxin_domain"/>
</dbReference>
<dbReference type="EMBL" id="CP015285">
    <property type="protein sequence ID" value="ANC92151.1"/>
    <property type="molecule type" value="Genomic_DNA"/>
</dbReference>
<keyword evidence="3" id="KW-1015">Disulfide bond</keyword>
<name>A0A161JBH5_9PROT</name>
<feature type="coiled-coil region" evidence="5">
    <location>
        <begin position="64"/>
        <end position="91"/>
    </location>
</feature>
<proteinExistence type="predicted"/>
<evidence type="ECO:0000256" key="1">
    <source>
        <dbReference type="ARBA" id="ARBA00022729"/>
    </source>
</evidence>
<reference evidence="8 9" key="1">
    <citation type="journal article" date="2013" name="Int. J. Syst. Evol. Microbiol.">
        <title>Azospirillum humicireducens sp. nov., a nitrogen-fixing bacterium isolated from a microbial fuel cell.</title>
        <authorList>
            <person name="Zhou S."/>
            <person name="Han L."/>
            <person name="Wang Y."/>
            <person name="Yang G."/>
            <person name="Zhuang L."/>
            <person name="Hu P."/>
        </authorList>
    </citation>
    <scope>NUCLEOTIDE SEQUENCE [LARGE SCALE GENOMIC DNA]</scope>
    <source>
        <strain evidence="8 9">SgZ-5</strain>
    </source>
</reference>
<dbReference type="Proteomes" id="UP000077405">
    <property type="component" value="Chromosome"/>
</dbReference>